<evidence type="ECO:0000313" key="2">
    <source>
        <dbReference type="EMBL" id="TPX73053.1"/>
    </source>
</evidence>
<evidence type="ECO:0008006" key="4">
    <source>
        <dbReference type="Google" id="ProtNLM"/>
    </source>
</evidence>
<dbReference type="OrthoDB" id="2018133at2759"/>
<gene>
    <name evidence="2" type="ORF">CcCBS67573_g05680</name>
</gene>
<protein>
    <recommendedName>
        <fullName evidence="4">Enoyl-CoA hydratase</fullName>
    </recommendedName>
</protein>
<organism evidence="2 3">
    <name type="scientific">Chytriomyces confervae</name>
    <dbReference type="NCBI Taxonomy" id="246404"/>
    <lineage>
        <taxon>Eukaryota</taxon>
        <taxon>Fungi</taxon>
        <taxon>Fungi incertae sedis</taxon>
        <taxon>Chytridiomycota</taxon>
        <taxon>Chytridiomycota incertae sedis</taxon>
        <taxon>Chytridiomycetes</taxon>
        <taxon>Chytridiales</taxon>
        <taxon>Chytriomycetaceae</taxon>
        <taxon>Chytriomyces</taxon>
    </lineage>
</organism>
<dbReference type="Pfam" id="PF00378">
    <property type="entry name" value="ECH_1"/>
    <property type="match status" value="1"/>
</dbReference>
<dbReference type="InterPro" id="IPR001753">
    <property type="entry name" value="Enoyl-CoA_hydra/iso"/>
</dbReference>
<dbReference type="STRING" id="246404.A0A507F9V0"/>
<dbReference type="PANTHER" id="PTHR43684">
    <property type="match status" value="1"/>
</dbReference>
<evidence type="ECO:0000256" key="1">
    <source>
        <dbReference type="ARBA" id="ARBA00005254"/>
    </source>
</evidence>
<name>A0A507F9V0_9FUNG</name>
<dbReference type="SUPFAM" id="SSF52096">
    <property type="entry name" value="ClpP/crotonase"/>
    <property type="match status" value="1"/>
</dbReference>
<dbReference type="InterPro" id="IPR051053">
    <property type="entry name" value="ECH/Chromodomain_protein"/>
</dbReference>
<keyword evidence="3" id="KW-1185">Reference proteome</keyword>
<dbReference type="InterPro" id="IPR029045">
    <property type="entry name" value="ClpP/crotonase-like_dom_sf"/>
</dbReference>
<comment type="similarity">
    <text evidence="1">Belongs to the enoyl-CoA hydratase/isomerase family.</text>
</comment>
<dbReference type="AlphaFoldDB" id="A0A507F9V0"/>
<dbReference type="EMBL" id="QEAP01000212">
    <property type="protein sequence ID" value="TPX73053.1"/>
    <property type="molecule type" value="Genomic_DNA"/>
</dbReference>
<sequence>MTSYTFSAITVSVDQDGVALLTLNRPKQFNAFNRQMALDLISAFHKFNTDDAVKVVVVTGNGPFFCSGADFREGDFSSSEKTNAQFHNHRDGGGQVALAIHNCTKPTIAAINGAAVGVGITMTLPMSIRYAYKDAKIGFVFSKRGICMEACSSYFLPRLIGHSRALELALTGRLLKAGDKTLDLLFSRVLDNKEDVLKEAMATAREIATQCSVVAGAVSRALIWRNSGDTPEAAHLLDSKGIMWLGNSNDSKEGVTSFLEKRAAVFKDTVSEHMPPNYPWWMAPDVSVRDSKL</sequence>
<dbReference type="Gene3D" id="3.90.226.10">
    <property type="entry name" value="2-enoyl-CoA Hydratase, Chain A, domain 1"/>
    <property type="match status" value="1"/>
</dbReference>
<proteinExistence type="inferred from homology"/>
<comment type="caution">
    <text evidence="2">The sequence shown here is derived from an EMBL/GenBank/DDBJ whole genome shotgun (WGS) entry which is preliminary data.</text>
</comment>
<dbReference type="NCBIfam" id="NF006109">
    <property type="entry name" value="PRK08260.1"/>
    <property type="match status" value="1"/>
</dbReference>
<evidence type="ECO:0000313" key="3">
    <source>
        <dbReference type="Proteomes" id="UP000320333"/>
    </source>
</evidence>
<reference evidence="2 3" key="1">
    <citation type="journal article" date="2019" name="Sci. Rep.">
        <title>Comparative genomics of chytrid fungi reveal insights into the obligate biotrophic and pathogenic lifestyle of Synchytrium endobioticum.</title>
        <authorList>
            <person name="van de Vossenberg B.T.L.H."/>
            <person name="Warris S."/>
            <person name="Nguyen H.D.T."/>
            <person name="van Gent-Pelzer M.P.E."/>
            <person name="Joly D.L."/>
            <person name="van de Geest H.C."/>
            <person name="Bonants P.J.M."/>
            <person name="Smith D.S."/>
            <person name="Levesque C.A."/>
            <person name="van der Lee T.A.J."/>
        </authorList>
    </citation>
    <scope>NUCLEOTIDE SEQUENCE [LARGE SCALE GENOMIC DNA]</scope>
    <source>
        <strain evidence="2 3">CBS 675.73</strain>
    </source>
</reference>
<dbReference type="Proteomes" id="UP000320333">
    <property type="component" value="Unassembled WGS sequence"/>
</dbReference>
<dbReference type="CDD" id="cd06558">
    <property type="entry name" value="crotonase-like"/>
    <property type="match status" value="1"/>
</dbReference>
<accession>A0A507F9V0</accession>
<dbReference type="PANTHER" id="PTHR43684:SF4">
    <property type="entry name" value="ENOYL-COA HYDRATASE_ISOMERASE FAMILY PROTEIN (AFU_ORTHOLOGUE AFUA_1G01890)"/>
    <property type="match status" value="1"/>
</dbReference>